<dbReference type="PANTHER" id="PTHR10846">
    <property type="entry name" value="SODIUM/POTASSIUM/CALCIUM EXCHANGER"/>
    <property type="match status" value="1"/>
</dbReference>
<dbReference type="Pfam" id="PF01699">
    <property type="entry name" value="Na_Ca_ex"/>
    <property type="match status" value="2"/>
</dbReference>
<feature type="transmembrane region" description="Helical" evidence="5">
    <location>
        <begin position="178"/>
        <end position="200"/>
    </location>
</feature>
<dbReference type="GO" id="GO:0005886">
    <property type="term" value="C:plasma membrane"/>
    <property type="evidence" value="ECO:0007669"/>
    <property type="project" value="TreeGrafter"/>
</dbReference>
<feature type="transmembrane region" description="Helical" evidence="5">
    <location>
        <begin position="105"/>
        <end position="126"/>
    </location>
</feature>
<name>A0A1F4RAU8_UNCSA</name>
<dbReference type="PANTHER" id="PTHR10846:SF8">
    <property type="entry name" value="INNER MEMBRANE PROTEIN YRBG"/>
    <property type="match status" value="1"/>
</dbReference>
<dbReference type="GO" id="GO:0005262">
    <property type="term" value="F:calcium channel activity"/>
    <property type="evidence" value="ECO:0007669"/>
    <property type="project" value="TreeGrafter"/>
</dbReference>
<evidence type="ECO:0000313" key="8">
    <source>
        <dbReference type="Proteomes" id="UP000176938"/>
    </source>
</evidence>
<dbReference type="Gene3D" id="1.20.1420.30">
    <property type="entry name" value="NCX, central ion-binding region"/>
    <property type="match status" value="1"/>
</dbReference>
<feature type="domain" description="Sodium/calcium exchanger membrane region" evidence="6">
    <location>
        <begin position="3"/>
        <end position="150"/>
    </location>
</feature>
<keyword evidence="3 5" id="KW-1133">Transmembrane helix</keyword>
<dbReference type="AlphaFoldDB" id="A0A1F4RAU8"/>
<evidence type="ECO:0000256" key="1">
    <source>
        <dbReference type="ARBA" id="ARBA00004141"/>
    </source>
</evidence>
<feature type="transmembrane region" description="Helical" evidence="5">
    <location>
        <begin position="71"/>
        <end position="93"/>
    </location>
</feature>
<evidence type="ECO:0000259" key="6">
    <source>
        <dbReference type="Pfam" id="PF01699"/>
    </source>
</evidence>
<dbReference type="InterPro" id="IPR004481">
    <property type="entry name" value="K/Na/Ca-exchanger"/>
</dbReference>
<evidence type="ECO:0000256" key="4">
    <source>
        <dbReference type="ARBA" id="ARBA00023136"/>
    </source>
</evidence>
<dbReference type="InterPro" id="IPR004837">
    <property type="entry name" value="NaCa_Exmemb"/>
</dbReference>
<gene>
    <name evidence="7" type="ORF">A3H38_02505</name>
</gene>
<comment type="subcellular location">
    <subcellularLocation>
        <location evidence="1">Membrane</location>
        <topology evidence="1">Multi-pass membrane protein</topology>
    </subcellularLocation>
</comment>
<feature type="transmembrane region" description="Helical" evidence="5">
    <location>
        <begin position="237"/>
        <end position="261"/>
    </location>
</feature>
<protein>
    <recommendedName>
        <fullName evidence="6">Sodium/calcium exchanger membrane region domain-containing protein</fullName>
    </recommendedName>
</protein>
<evidence type="ECO:0000256" key="5">
    <source>
        <dbReference type="SAM" id="Phobius"/>
    </source>
</evidence>
<organism evidence="7 8">
    <name type="scientific">candidate division WOR-1 bacterium RIFCSPLOWO2_02_FULL_46_20</name>
    <dbReference type="NCBI Taxonomy" id="1802567"/>
    <lineage>
        <taxon>Bacteria</taxon>
        <taxon>Bacillati</taxon>
        <taxon>Saganbacteria</taxon>
    </lineage>
</organism>
<feature type="transmembrane region" description="Helical" evidence="5">
    <location>
        <begin position="273"/>
        <end position="295"/>
    </location>
</feature>
<accession>A0A1F4RAU8</accession>
<comment type="caution">
    <text evidence="7">The sequence shown here is derived from an EMBL/GenBank/DDBJ whole genome shotgun (WGS) entry which is preliminary data.</text>
</comment>
<dbReference type="Proteomes" id="UP000176938">
    <property type="component" value="Unassembled WGS sequence"/>
</dbReference>
<feature type="domain" description="Sodium/calcium exchanger membrane region" evidence="6">
    <location>
        <begin position="179"/>
        <end position="321"/>
    </location>
</feature>
<keyword evidence="4 5" id="KW-0472">Membrane</keyword>
<evidence type="ECO:0000313" key="7">
    <source>
        <dbReference type="EMBL" id="OGC05294.1"/>
    </source>
</evidence>
<feature type="transmembrane region" description="Helical" evidence="5">
    <location>
        <begin position="206"/>
        <end position="225"/>
    </location>
</feature>
<evidence type="ECO:0000256" key="2">
    <source>
        <dbReference type="ARBA" id="ARBA00022692"/>
    </source>
</evidence>
<sequence length="326" mass="35594">MVWIKFIVCSLVIFFAGHKVAKYGDMIAEKTGLCRAWLGLTLLAAVTSLPELANAVSATTANLPELAVGDILGACMINVLTLAMLDIILWFRGRKSIFIKSEKNNILSALFGMGLLSFVAFSLAVTRYFIDFQIFGVSGYTLAIVLIYLVIQKILYSQSQAEKTEEKKHYDQVSSFKTYLGFLLCALIVIIAGGWLPFIGAEIVEIMGWGRTFVAVLFLGFATTLPEATVSLSALRLGSVGMGIGNLLGSNIFNVAILFVADVFYQPGDLLTAVPVSMIFAALFGALLTFIVFLALEKRIKNRIPSLLIVFCYLLSLFLLFKASAM</sequence>
<proteinExistence type="predicted"/>
<feature type="transmembrane region" description="Helical" evidence="5">
    <location>
        <begin position="132"/>
        <end position="151"/>
    </location>
</feature>
<feature type="transmembrane region" description="Helical" evidence="5">
    <location>
        <begin position="307"/>
        <end position="325"/>
    </location>
</feature>
<reference evidence="7 8" key="1">
    <citation type="journal article" date="2016" name="Nat. Commun.">
        <title>Thousands of microbial genomes shed light on interconnected biogeochemical processes in an aquifer system.</title>
        <authorList>
            <person name="Anantharaman K."/>
            <person name="Brown C.T."/>
            <person name="Hug L.A."/>
            <person name="Sharon I."/>
            <person name="Castelle C.J."/>
            <person name="Probst A.J."/>
            <person name="Thomas B.C."/>
            <person name="Singh A."/>
            <person name="Wilkins M.J."/>
            <person name="Karaoz U."/>
            <person name="Brodie E.L."/>
            <person name="Williams K.H."/>
            <person name="Hubbard S.S."/>
            <person name="Banfield J.F."/>
        </authorList>
    </citation>
    <scope>NUCLEOTIDE SEQUENCE [LARGE SCALE GENOMIC DNA]</scope>
</reference>
<dbReference type="InterPro" id="IPR044880">
    <property type="entry name" value="NCX_ion-bd_dom_sf"/>
</dbReference>
<dbReference type="GO" id="GO:0006874">
    <property type="term" value="P:intracellular calcium ion homeostasis"/>
    <property type="evidence" value="ECO:0007669"/>
    <property type="project" value="TreeGrafter"/>
</dbReference>
<dbReference type="EMBL" id="METP01000046">
    <property type="protein sequence ID" value="OGC05294.1"/>
    <property type="molecule type" value="Genomic_DNA"/>
</dbReference>
<keyword evidence="2 5" id="KW-0812">Transmembrane</keyword>
<evidence type="ECO:0000256" key="3">
    <source>
        <dbReference type="ARBA" id="ARBA00022989"/>
    </source>
</evidence>
<dbReference type="GO" id="GO:0008273">
    <property type="term" value="F:calcium, potassium:sodium antiporter activity"/>
    <property type="evidence" value="ECO:0007669"/>
    <property type="project" value="TreeGrafter"/>
</dbReference>